<dbReference type="EMBL" id="MF001358">
    <property type="protein sequence ID" value="ASZ76797.1"/>
    <property type="molecule type" value="Genomic_DNA"/>
</dbReference>
<dbReference type="Proteomes" id="UP000260005">
    <property type="component" value="Segment"/>
</dbReference>
<name>A0A249XXV4_9CAUD</name>
<evidence type="ECO:0000313" key="2">
    <source>
        <dbReference type="Proteomes" id="UP000260005"/>
    </source>
</evidence>
<accession>A0A249XXV4</accession>
<sequence length="104" mass="12202">MTNTEFKNGFGINEVPWGIYIKQKKNQVFKLLPLKEENGEWEKQLQTILLEMGGIINLSPQEEVVAITIMAKLAGLENENDFMLYRKTVFEIISLLEDWKKERR</sequence>
<protein>
    <submittedName>
        <fullName evidence="1">Uncharacterized protein</fullName>
    </submittedName>
</protein>
<reference evidence="1 2" key="1">
    <citation type="submission" date="2017-04" db="EMBL/GenBank/DDBJ databases">
        <title>Complete Genome Sequence of Lytic Bacteriophage EF1 Infecting Enterococcus faecalis Isolates.</title>
        <authorList>
            <person name="Kim D."/>
            <person name="Kim Y.J."/>
            <person name="Han B.K."/>
            <person name="Kim H."/>
        </authorList>
    </citation>
    <scope>NUCLEOTIDE SEQUENCE [LARGE SCALE GENOMIC DNA]</scope>
</reference>
<evidence type="ECO:0000313" key="1">
    <source>
        <dbReference type="EMBL" id="ASZ76797.1"/>
    </source>
</evidence>
<keyword evidence="2" id="KW-1185">Reference proteome</keyword>
<organism evidence="1 2">
    <name type="scientific">Enterococcus phage EF1</name>
    <dbReference type="NCBI Taxonomy" id="2025813"/>
    <lineage>
        <taxon>Viruses</taxon>
        <taxon>Duplodnaviria</taxon>
        <taxon>Heunggongvirae</taxon>
        <taxon>Uroviricota</taxon>
        <taxon>Caudoviricetes</taxon>
    </lineage>
</organism>
<proteinExistence type="predicted"/>